<reference evidence="4 5" key="1">
    <citation type="journal article" date="2016" name="Microbes Environ.">
        <title>Phylogenetically diverse aerobic anoxygenic phototrophic bacteria isolated from epilithic biofilms in Tama river, Japan.</title>
        <authorList>
            <person name="Hirose S."/>
            <person name="Matsuura K."/>
            <person name="Haruta S."/>
        </authorList>
    </citation>
    <scope>NUCLEOTIDE SEQUENCE [LARGE SCALE GENOMIC DNA]</scope>
    <source>
        <strain evidence="4 5">S08</strain>
    </source>
</reference>
<evidence type="ECO:0000313" key="5">
    <source>
        <dbReference type="Proteomes" id="UP000831327"/>
    </source>
</evidence>
<dbReference type="Pfam" id="PF03781">
    <property type="entry name" value="FGE-sulfatase"/>
    <property type="match status" value="1"/>
</dbReference>
<feature type="chain" id="PRO_5047278189" evidence="2">
    <location>
        <begin position="21"/>
        <end position="314"/>
    </location>
</feature>
<dbReference type="Proteomes" id="UP000831327">
    <property type="component" value="Chromosome"/>
</dbReference>
<proteinExistence type="predicted"/>
<feature type="compositionally biased region" description="Basic and acidic residues" evidence="1">
    <location>
        <begin position="112"/>
        <end position="121"/>
    </location>
</feature>
<dbReference type="PANTHER" id="PTHR23150">
    <property type="entry name" value="SULFATASE MODIFYING FACTOR 1, 2"/>
    <property type="match status" value="1"/>
</dbReference>
<evidence type="ECO:0000256" key="2">
    <source>
        <dbReference type="SAM" id="SignalP"/>
    </source>
</evidence>
<dbReference type="Gene3D" id="3.90.1580.10">
    <property type="entry name" value="paralog of FGE (formylglycine-generating enzyme)"/>
    <property type="match status" value="1"/>
</dbReference>
<feature type="domain" description="Sulfatase-modifying factor enzyme-like" evidence="3">
    <location>
        <begin position="31"/>
        <end position="309"/>
    </location>
</feature>
<feature type="region of interest" description="Disordered" evidence="1">
    <location>
        <begin position="102"/>
        <end position="130"/>
    </location>
</feature>
<protein>
    <submittedName>
        <fullName evidence="4">Pyoverdine biosynthesis protein PvdO</fullName>
    </submittedName>
</protein>
<feature type="signal peptide" evidence="2">
    <location>
        <begin position="1"/>
        <end position="20"/>
    </location>
</feature>
<organism evidence="4 5">
    <name type="scientific">Roseomonas fluvialis</name>
    <dbReference type="NCBI Taxonomy" id="1750527"/>
    <lineage>
        <taxon>Bacteria</taxon>
        <taxon>Pseudomonadati</taxon>
        <taxon>Pseudomonadota</taxon>
        <taxon>Alphaproteobacteria</taxon>
        <taxon>Acetobacterales</taxon>
        <taxon>Roseomonadaceae</taxon>
        <taxon>Roseomonas</taxon>
    </lineage>
</organism>
<accession>A0ABN6NXF1</accession>
<dbReference type="InterPro" id="IPR051043">
    <property type="entry name" value="Sulfatase_Mod_Factor_Kinase"/>
</dbReference>
<dbReference type="InterPro" id="IPR005532">
    <property type="entry name" value="SUMF_dom"/>
</dbReference>
<dbReference type="PANTHER" id="PTHR23150:SF35">
    <property type="entry name" value="BLL6746 PROTEIN"/>
    <property type="match status" value="1"/>
</dbReference>
<evidence type="ECO:0000256" key="1">
    <source>
        <dbReference type="SAM" id="MobiDB-lite"/>
    </source>
</evidence>
<evidence type="ECO:0000313" key="4">
    <source>
        <dbReference type="EMBL" id="BDG71080.1"/>
    </source>
</evidence>
<dbReference type="InterPro" id="IPR042095">
    <property type="entry name" value="SUMF_sf"/>
</dbReference>
<sequence>MPLAILLVLAVLFAPHGAAAQPREFRDCPDCPLMVAVPPGTFTMGADAAEEQRDGLPAELRGRAAPTLPVTFARGFAIGKFLVTRAEFLAFAQASRRAPGQSCWGMGAPREGSGRWQERPRTSWTAPGFGQTPQDPVVCVSWGDATAYAEWLSRRTGRRYRLPSEAEWEYAARAGTSGPRPWTEEPAAACTRANLRDLAMAGFYGATQDASFAPCNDGFVQTSRVGAFPPNGFGLHDMLGNVWQWTQDCWNPTLEGQARQGTPRLTGDCAQRGARGGSWSNDVRLVRASFRNSGPAAARSSNTGFRLVRADLTP</sequence>
<gene>
    <name evidence="4" type="primary">pvdO</name>
    <name evidence="4" type="ORF">Rmf_10090</name>
</gene>
<dbReference type="SUPFAM" id="SSF56436">
    <property type="entry name" value="C-type lectin-like"/>
    <property type="match status" value="1"/>
</dbReference>
<keyword evidence="2" id="KW-0732">Signal</keyword>
<dbReference type="RefSeq" id="WP_244458373.1">
    <property type="nucleotide sequence ID" value="NZ_AP025637.1"/>
</dbReference>
<dbReference type="EMBL" id="AP025637">
    <property type="protein sequence ID" value="BDG71080.1"/>
    <property type="molecule type" value="Genomic_DNA"/>
</dbReference>
<keyword evidence="5" id="KW-1185">Reference proteome</keyword>
<evidence type="ECO:0000259" key="3">
    <source>
        <dbReference type="Pfam" id="PF03781"/>
    </source>
</evidence>
<name>A0ABN6NXF1_9PROT</name>
<dbReference type="InterPro" id="IPR016187">
    <property type="entry name" value="CTDL_fold"/>
</dbReference>